<feature type="coiled-coil region" evidence="2">
    <location>
        <begin position="56"/>
        <end position="151"/>
    </location>
</feature>
<keyword evidence="2" id="KW-0175">Coiled coil</keyword>
<dbReference type="PANTHER" id="PTHR31088:SF6">
    <property type="entry name" value="PHAGE SHOCK PROTEIN A"/>
    <property type="match status" value="1"/>
</dbReference>
<dbReference type="InterPro" id="IPR007157">
    <property type="entry name" value="PspA_VIPP1"/>
</dbReference>
<evidence type="ECO:0000313" key="5">
    <source>
        <dbReference type="Proteomes" id="UP001499959"/>
    </source>
</evidence>
<protein>
    <recommendedName>
        <fullName evidence="6">PspA/IM30 family protein</fullName>
    </recommendedName>
</protein>
<keyword evidence="5" id="KW-1185">Reference proteome</keyword>
<dbReference type="EMBL" id="BAABJE010000002">
    <property type="protein sequence ID" value="GAA4786564.1"/>
    <property type="molecule type" value="Genomic_DNA"/>
</dbReference>
<dbReference type="Pfam" id="PF04012">
    <property type="entry name" value="PspA_IM30"/>
    <property type="match status" value="1"/>
</dbReference>
<feature type="region of interest" description="Disordered" evidence="3">
    <location>
        <begin position="205"/>
        <end position="232"/>
    </location>
</feature>
<comment type="caution">
    <text evidence="4">The sequence shown here is derived from an EMBL/GenBank/DDBJ whole genome shotgun (WGS) entry which is preliminary data.</text>
</comment>
<organism evidence="4 5">
    <name type="scientific">Lysobacter hankyongensis</name>
    <dbReference type="NCBI Taxonomy" id="1176535"/>
    <lineage>
        <taxon>Bacteria</taxon>
        <taxon>Pseudomonadati</taxon>
        <taxon>Pseudomonadota</taxon>
        <taxon>Gammaproteobacteria</taxon>
        <taxon>Lysobacterales</taxon>
        <taxon>Lysobacteraceae</taxon>
        <taxon>Lysobacter</taxon>
    </lineage>
</organism>
<evidence type="ECO:0000256" key="3">
    <source>
        <dbReference type="SAM" id="MobiDB-lite"/>
    </source>
</evidence>
<comment type="similarity">
    <text evidence="1">Belongs to the PspA/Vipp/IM30 family.</text>
</comment>
<accession>A0ABP9AUU1</accession>
<feature type="compositionally biased region" description="Basic and acidic residues" evidence="3">
    <location>
        <begin position="213"/>
        <end position="224"/>
    </location>
</feature>
<evidence type="ECO:0008006" key="6">
    <source>
        <dbReference type="Google" id="ProtNLM"/>
    </source>
</evidence>
<gene>
    <name evidence="4" type="ORF">GCM10023307_09280</name>
</gene>
<reference evidence="5" key="1">
    <citation type="journal article" date="2019" name="Int. J. Syst. Evol. Microbiol.">
        <title>The Global Catalogue of Microorganisms (GCM) 10K type strain sequencing project: providing services to taxonomists for standard genome sequencing and annotation.</title>
        <authorList>
            <consortium name="The Broad Institute Genomics Platform"/>
            <consortium name="The Broad Institute Genome Sequencing Center for Infectious Disease"/>
            <person name="Wu L."/>
            <person name="Ma J."/>
        </authorList>
    </citation>
    <scope>NUCLEOTIDE SEQUENCE [LARGE SCALE GENOMIC DNA]</scope>
    <source>
        <strain evidence="5">JCM 18204</strain>
    </source>
</reference>
<sequence>MNIFSRLANLVRGFLSLFVTGLEQQHPEIAYENAINTMIEKYNKLKNATAGLIRLREDAADRLQKAQGQQKELSAMLEEAMATNQDDLAVELIERKEAVEAEIAAMEAELQGAEKDVDTAKTALTEVKGEIAKLKAEKDRMLAKMQSAQARVRIQDQLEGLSVDAELRALENVRTGIKDTIAKAKLGEELRESDLDTRLKSLKAGSSKATARAKLEAMKKERAGAADANRTI</sequence>
<name>A0ABP9AUU1_9GAMM</name>
<dbReference type="RefSeq" id="WP_345302134.1">
    <property type="nucleotide sequence ID" value="NZ_BAABJE010000002.1"/>
</dbReference>
<dbReference type="PANTHER" id="PTHR31088">
    <property type="entry name" value="MEMBRANE-ASSOCIATED PROTEIN VIPP1, CHLOROPLASTIC"/>
    <property type="match status" value="1"/>
</dbReference>
<evidence type="ECO:0000313" key="4">
    <source>
        <dbReference type="EMBL" id="GAA4786564.1"/>
    </source>
</evidence>
<evidence type="ECO:0000256" key="2">
    <source>
        <dbReference type="SAM" id="Coils"/>
    </source>
</evidence>
<proteinExistence type="inferred from homology"/>
<dbReference type="Proteomes" id="UP001499959">
    <property type="component" value="Unassembled WGS sequence"/>
</dbReference>
<evidence type="ECO:0000256" key="1">
    <source>
        <dbReference type="ARBA" id="ARBA00043985"/>
    </source>
</evidence>